<dbReference type="OrthoDB" id="9800233at2"/>
<evidence type="ECO:0000313" key="3">
    <source>
        <dbReference type="EMBL" id="EXM39942.1"/>
    </source>
</evidence>
<evidence type="ECO:0000256" key="1">
    <source>
        <dbReference type="ARBA" id="ARBA00022603"/>
    </source>
</evidence>
<accession>A0A011V3B7</accession>
<dbReference type="Gene3D" id="3.40.50.150">
    <property type="entry name" value="Vaccinia Virus protein VP39"/>
    <property type="match status" value="1"/>
</dbReference>
<dbReference type="AlphaFoldDB" id="A0A011V3B7"/>
<dbReference type="SUPFAM" id="SSF53335">
    <property type="entry name" value="S-adenosyl-L-methionine-dependent methyltransferases"/>
    <property type="match status" value="1"/>
</dbReference>
<dbReference type="EMBL" id="JEOB01000002">
    <property type="protein sequence ID" value="EXM39942.1"/>
    <property type="molecule type" value="Genomic_DNA"/>
</dbReference>
<dbReference type="InterPro" id="IPR029063">
    <property type="entry name" value="SAM-dependent_MTases_sf"/>
</dbReference>
<dbReference type="PANTHER" id="PTHR43619:SF2">
    <property type="entry name" value="S-ADENOSYL-L-METHIONINE-DEPENDENT METHYLTRANSFERASES SUPERFAMILY PROTEIN"/>
    <property type="match status" value="1"/>
</dbReference>
<dbReference type="InterPro" id="IPR007213">
    <property type="entry name" value="Ppm1/Ppm2/Tcmp"/>
</dbReference>
<sequence length="265" mass="30097">MELKLGDVQTTALIPLAVKANETKRKNARIRDQKAVEIIKALKVDTKPYDKFMSHEGVVARTIMLDRQLKAIIRNAPDTVIVNVGAGFDDRFSRVDNGKILWFDLDLPDLIAARRKAFTERDRVTMIAGNALDSKWCDPVKKALAGRKSKPVFIAEGLFMYLTLDQIRTFLEVLKINFPSGGTLIAEQNCKFMQKSEKHHDTVKNTNAHFCSGTDSGQEIADLTDGIQLVEEHSFNEEMKKYSIRAKLFALLLPKVNDRWATFRW</sequence>
<dbReference type="PIRSF" id="PIRSF028177">
    <property type="entry name" value="Polyketide_synth_Omtfrase_TcmP"/>
    <property type="match status" value="1"/>
</dbReference>
<dbReference type="PATRIC" id="fig|1341156.4.peg.1227"/>
<keyword evidence="1 3" id="KW-0489">Methyltransferase</keyword>
<dbReference type="Proteomes" id="UP000021369">
    <property type="component" value="Unassembled WGS sequence"/>
</dbReference>
<protein>
    <submittedName>
        <fullName evidence="3">Polyketide biosynthesis methyltransferase</fullName>
    </submittedName>
</protein>
<dbReference type="InterPro" id="IPR016874">
    <property type="entry name" value="TcmP-like"/>
</dbReference>
<keyword evidence="4" id="KW-1185">Reference proteome</keyword>
<evidence type="ECO:0000313" key="4">
    <source>
        <dbReference type="Proteomes" id="UP000021369"/>
    </source>
</evidence>
<dbReference type="Pfam" id="PF04072">
    <property type="entry name" value="LCM"/>
    <property type="match status" value="1"/>
</dbReference>
<dbReference type="GO" id="GO:0008168">
    <property type="term" value="F:methyltransferase activity"/>
    <property type="evidence" value="ECO:0007669"/>
    <property type="project" value="UniProtKB-KW"/>
</dbReference>
<proteinExistence type="predicted"/>
<evidence type="ECO:0000256" key="2">
    <source>
        <dbReference type="ARBA" id="ARBA00022679"/>
    </source>
</evidence>
<keyword evidence="2 3" id="KW-0808">Transferase</keyword>
<dbReference type="RefSeq" id="WP_037287360.1">
    <property type="nucleotide sequence ID" value="NZ_JEOB01000002.1"/>
</dbReference>
<dbReference type="PANTHER" id="PTHR43619">
    <property type="entry name" value="S-ADENOSYL-L-METHIONINE-DEPENDENT METHYLTRANSFERASE YKTD-RELATED"/>
    <property type="match status" value="1"/>
</dbReference>
<name>A0A011V3B7_RUMAL</name>
<dbReference type="GO" id="GO:0032259">
    <property type="term" value="P:methylation"/>
    <property type="evidence" value="ECO:0007669"/>
    <property type="project" value="UniProtKB-KW"/>
</dbReference>
<organism evidence="3 4">
    <name type="scientific">Ruminococcus albus SY3</name>
    <dbReference type="NCBI Taxonomy" id="1341156"/>
    <lineage>
        <taxon>Bacteria</taxon>
        <taxon>Bacillati</taxon>
        <taxon>Bacillota</taxon>
        <taxon>Clostridia</taxon>
        <taxon>Eubacteriales</taxon>
        <taxon>Oscillospiraceae</taxon>
        <taxon>Ruminococcus</taxon>
    </lineage>
</organism>
<comment type="caution">
    <text evidence="3">The sequence shown here is derived from an EMBL/GenBank/DDBJ whole genome shotgun (WGS) entry which is preliminary data.</text>
</comment>
<reference evidence="3 4" key="1">
    <citation type="submission" date="2013-06" db="EMBL/GenBank/DDBJ databases">
        <title>Rumen cellulosomics: divergent fiber-degrading strategies revealed by comparative genome-wide analysis of six Ruminococcal strains.</title>
        <authorList>
            <person name="Dassa B."/>
            <person name="Borovok I."/>
            <person name="Lamed R."/>
            <person name="Flint H."/>
            <person name="Yeoman C.J."/>
            <person name="White B."/>
            <person name="Bayer E.A."/>
        </authorList>
    </citation>
    <scope>NUCLEOTIDE SEQUENCE [LARGE SCALE GENOMIC DNA]</scope>
    <source>
        <strain evidence="3 4">SY3</strain>
    </source>
</reference>
<gene>
    <name evidence="3" type="ORF">RASY3_09660</name>
</gene>